<dbReference type="Gene3D" id="3.10.450.40">
    <property type="match status" value="1"/>
</dbReference>
<accession>A0ABT9ND31</accession>
<evidence type="ECO:0000256" key="1">
    <source>
        <dbReference type="SAM" id="SignalP"/>
    </source>
</evidence>
<keyword evidence="1" id="KW-0732">Signal</keyword>
<feature type="signal peptide" evidence="1">
    <location>
        <begin position="1"/>
        <end position="27"/>
    </location>
</feature>
<evidence type="ECO:0000259" key="2">
    <source>
        <dbReference type="Pfam" id="PF03413"/>
    </source>
</evidence>
<feature type="chain" id="PRO_5046784498" description="PepSY domain-containing protein" evidence="1">
    <location>
        <begin position="28"/>
        <end position="133"/>
    </location>
</feature>
<protein>
    <recommendedName>
        <fullName evidence="2">PepSY domain-containing protein</fullName>
    </recommendedName>
</protein>
<proteinExistence type="predicted"/>
<comment type="caution">
    <text evidence="3">The sequence shown here is derived from an EMBL/GenBank/DDBJ whole genome shotgun (WGS) entry which is preliminary data.</text>
</comment>
<sequence>MANIKAIILSGILAAGAVAGTAQLANAASAPSPAPTSSTTAPCADCDNWATHAKVTKADAEKTALAAHPGGKVVQAEAFPWDENTVAWDVVVAAGGTEHWVTVHGDNGKVLDDHKIECPTDADVTTLDVPCDK</sequence>
<reference evidence="3 4" key="1">
    <citation type="submission" date="2023-07" db="EMBL/GenBank/DDBJ databases">
        <title>Sequencing the genomes of 1000 actinobacteria strains.</title>
        <authorList>
            <person name="Klenk H.-P."/>
        </authorList>
    </citation>
    <scope>NUCLEOTIDE SEQUENCE [LARGE SCALE GENOMIC DNA]</scope>
    <source>
        <strain evidence="3 4">DSM 102162</strain>
    </source>
</reference>
<evidence type="ECO:0000313" key="3">
    <source>
        <dbReference type="EMBL" id="MDP9801598.1"/>
    </source>
</evidence>
<keyword evidence="4" id="KW-1185">Reference proteome</keyword>
<organism evidence="3 4">
    <name type="scientific">Arcanobacterium wilhelmae</name>
    <dbReference type="NCBI Taxonomy" id="1803177"/>
    <lineage>
        <taxon>Bacteria</taxon>
        <taxon>Bacillati</taxon>
        <taxon>Actinomycetota</taxon>
        <taxon>Actinomycetes</taxon>
        <taxon>Actinomycetales</taxon>
        <taxon>Actinomycetaceae</taxon>
        <taxon>Arcanobacterium</taxon>
    </lineage>
</organism>
<dbReference type="RefSeq" id="WP_278059767.1">
    <property type="nucleotide sequence ID" value="NZ_CP121247.1"/>
</dbReference>
<dbReference type="Proteomes" id="UP001235966">
    <property type="component" value="Unassembled WGS sequence"/>
</dbReference>
<gene>
    <name evidence="3" type="ORF">J2S49_001674</name>
</gene>
<evidence type="ECO:0000313" key="4">
    <source>
        <dbReference type="Proteomes" id="UP001235966"/>
    </source>
</evidence>
<dbReference type="InterPro" id="IPR025711">
    <property type="entry name" value="PepSY"/>
</dbReference>
<name>A0ABT9ND31_9ACTO</name>
<dbReference type="Pfam" id="PF03413">
    <property type="entry name" value="PepSY"/>
    <property type="match status" value="1"/>
</dbReference>
<feature type="domain" description="PepSY" evidence="2">
    <location>
        <begin position="54"/>
        <end position="113"/>
    </location>
</feature>
<dbReference type="EMBL" id="JAUSQW010000001">
    <property type="protein sequence ID" value="MDP9801598.1"/>
    <property type="molecule type" value="Genomic_DNA"/>
</dbReference>